<evidence type="ECO:0000256" key="1">
    <source>
        <dbReference type="SAM" id="MobiDB-lite"/>
    </source>
</evidence>
<dbReference type="PANTHER" id="PTHR16434">
    <property type="entry name" value="EWING'S TUMOR-ASSOCIATED ANTIGEN 1 ETAA1"/>
    <property type="match status" value="1"/>
</dbReference>
<dbReference type="InterPro" id="IPR029406">
    <property type="entry name" value="ETAA1"/>
</dbReference>
<protein>
    <submittedName>
        <fullName evidence="2">Ewing tumor-associated antigen 1</fullName>
    </submittedName>
</protein>
<dbReference type="GO" id="GO:2000001">
    <property type="term" value="P:regulation of DNA damage checkpoint"/>
    <property type="evidence" value="ECO:0007669"/>
    <property type="project" value="TreeGrafter"/>
</dbReference>
<feature type="compositionally biased region" description="Polar residues" evidence="1">
    <location>
        <begin position="304"/>
        <end position="330"/>
    </location>
</feature>
<reference evidence="2" key="1">
    <citation type="submission" date="2016-05" db="EMBL/GenBank/DDBJ databases">
        <authorList>
            <person name="Lavstsen T."/>
            <person name="Jespersen J.S."/>
        </authorList>
    </citation>
    <scope>NUCLEOTIDE SEQUENCE</scope>
    <source>
        <tissue evidence="2">Brain</tissue>
    </source>
</reference>
<dbReference type="GO" id="GO:0043539">
    <property type="term" value="F:protein serine/threonine kinase activator activity"/>
    <property type="evidence" value="ECO:0007669"/>
    <property type="project" value="TreeGrafter"/>
</dbReference>
<dbReference type="GO" id="GO:0006974">
    <property type="term" value="P:DNA damage response"/>
    <property type="evidence" value="ECO:0007669"/>
    <property type="project" value="TreeGrafter"/>
</dbReference>
<feature type="compositionally biased region" description="Polar residues" evidence="1">
    <location>
        <begin position="244"/>
        <end position="257"/>
    </location>
</feature>
<dbReference type="GO" id="GO:0043596">
    <property type="term" value="C:nuclear replication fork"/>
    <property type="evidence" value="ECO:0007669"/>
    <property type="project" value="TreeGrafter"/>
</dbReference>
<feature type="region of interest" description="Disordered" evidence="1">
    <location>
        <begin position="304"/>
        <end position="335"/>
    </location>
</feature>
<dbReference type="EMBL" id="HADZ01010877">
    <property type="protein sequence ID" value="SBP74818.1"/>
    <property type="molecule type" value="Transcribed_RNA"/>
</dbReference>
<name>A0A1A8C6X1_NOTKA</name>
<dbReference type="PANTHER" id="PTHR16434:SF3">
    <property type="entry name" value="EWING'S TUMOR-ASSOCIATED ANTIGEN 1"/>
    <property type="match status" value="1"/>
</dbReference>
<evidence type="ECO:0000313" key="2">
    <source>
        <dbReference type="EMBL" id="SBP74818.1"/>
    </source>
</evidence>
<dbReference type="GO" id="GO:0031297">
    <property type="term" value="P:replication fork processing"/>
    <property type="evidence" value="ECO:0007669"/>
    <property type="project" value="TreeGrafter"/>
</dbReference>
<sequence length="634" mass="70041">MSGSARSPEFSELWRNHLCKVESNKSQDRRTEQKIPGITSHQCRDLLSPRLRGCSRYPGLNNGDSPGDVEASQDIIWDSTSPTQTGSGHRNTRVVEISDLVNRIIPKNIKQKRTESPFFHWIDDGTIASTPEIPKSRVRKRSSRRSHVEDLVKLAKQLDQNMQQDDEPSEQLRGIDNNLPVIVDTTEAKLMTSSLNNGKDLKCPSPSDRVEAELHALFDCSTQGVSGRLSESSVCSQEVKSQTATVSSVKGQLSDETGSAVHPVEQKETNHHSTNYCADFDDDWDNDDLLNDSFVLALTQNPYANPRNTIQSDSQRNTDFTSVSKPTTETDSAHKPEDKICQMSCSALQELCPKPKTTNRSTFKLESNLHFKPTFSTEGPKSNFTEIQPESKMTGESLAGLKPPFPTSLHKVSNDQVGTSAVKDHLWDDRDDDALLYQICDSVEQISNGQSKEVGLDNGRKEQDITVVRRQKSTKPVTVDTTTWAKNSGIGANRRSSGGFVRSNSLPGTSCGTNYQGWNVPMKGANSKSGISQSFPESHVNLCTFNQSRDFSGTFQAGSNNVGVKPHALIVREPSNSKSHHATFKRNVSDSAIISSKVFISGQTTGKCSAAEIERKKQEALARRRLRMQNTSKP</sequence>
<feature type="region of interest" description="Disordered" evidence="1">
    <location>
        <begin position="244"/>
        <end position="271"/>
    </location>
</feature>
<dbReference type="Pfam" id="PF15350">
    <property type="entry name" value="ETAA1"/>
    <property type="match status" value="1"/>
</dbReference>
<organism evidence="2">
    <name type="scientific">Nothobranchius kadleci</name>
    <name type="common">African annual killifish</name>
    <dbReference type="NCBI Taxonomy" id="1051664"/>
    <lineage>
        <taxon>Eukaryota</taxon>
        <taxon>Metazoa</taxon>
        <taxon>Chordata</taxon>
        <taxon>Craniata</taxon>
        <taxon>Vertebrata</taxon>
        <taxon>Euteleostomi</taxon>
        <taxon>Actinopterygii</taxon>
        <taxon>Neopterygii</taxon>
        <taxon>Teleostei</taxon>
        <taxon>Neoteleostei</taxon>
        <taxon>Acanthomorphata</taxon>
        <taxon>Ovalentaria</taxon>
        <taxon>Atherinomorphae</taxon>
        <taxon>Cyprinodontiformes</taxon>
        <taxon>Nothobranchiidae</taxon>
        <taxon>Nothobranchius</taxon>
    </lineage>
</organism>
<dbReference type="AlphaFoldDB" id="A0A1A8C6X1"/>
<accession>A0A1A8C6X1</accession>
<proteinExistence type="predicted"/>
<reference evidence="2" key="2">
    <citation type="submission" date="2016-06" db="EMBL/GenBank/DDBJ databases">
        <title>The genome of a short-lived fish provides insights into sex chromosome evolution and the genetic control of aging.</title>
        <authorList>
            <person name="Reichwald K."/>
            <person name="Felder M."/>
            <person name="Petzold A."/>
            <person name="Koch P."/>
            <person name="Groth M."/>
            <person name="Platzer M."/>
        </authorList>
    </citation>
    <scope>NUCLEOTIDE SEQUENCE</scope>
    <source>
        <tissue evidence="2">Brain</tissue>
    </source>
</reference>
<gene>
    <name evidence="2" type="primary">ETAA1</name>
</gene>